<dbReference type="InterPro" id="IPR014729">
    <property type="entry name" value="Rossmann-like_a/b/a_fold"/>
</dbReference>
<evidence type="ECO:0000256" key="1">
    <source>
        <dbReference type="ARBA" id="ARBA00008791"/>
    </source>
</evidence>
<organism evidence="4 5">
    <name type="scientific">Liquorilactobacillus vini DSM 20605</name>
    <dbReference type="NCBI Taxonomy" id="1133569"/>
    <lineage>
        <taxon>Bacteria</taxon>
        <taxon>Bacillati</taxon>
        <taxon>Bacillota</taxon>
        <taxon>Bacilli</taxon>
        <taxon>Lactobacillales</taxon>
        <taxon>Lactobacillaceae</taxon>
        <taxon>Liquorilactobacillus</taxon>
    </lineage>
</organism>
<reference evidence="4 5" key="1">
    <citation type="journal article" date="2015" name="Genome Announc.">
        <title>Expanding the biotechnology potential of lactobacilli through comparative genomics of 213 strains and associated genera.</title>
        <authorList>
            <person name="Sun Z."/>
            <person name="Harris H.M."/>
            <person name="McCann A."/>
            <person name="Guo C."/>
            <person name="Argimon S."/>
            <person name="Zhang W."/>
            <person name="Yang X."/>
            <person name="Jeffery I.B."/>
            <person name="Cooney J.C."/>
            <person name="Kagawa T.F."/>
            <person name="Liu W."/>
            <person name="Song Y."/>
            <person name="Salvetti E."/>
            <person name="Wrobel A."/>
            <person name="Rasinkangas P."/>
            <person name="Parkhill J."/>
            <person name="Rea M.C."/>
            <person name="O'Sullivan O."/>
            <person name="Ritari J."/>
            <person name="Douillard F.P."/>
            <person name="Paul Ross R."/>
            <person name="Yang R."/>
            <person name="Briner A.E."/>
            <person name="Felis G.E."/>
            <person name="de Vos W.M."/>
            <person name="Barrangou R."/>
            <person name="Klaenhammer T.R."/>
            <person name="Caufield P.W."/>
            <person name="Cui Y."/>
            <person name="Zhang H."/>
            <person name="O'Toole P.W."/>
        </authorList>
    </citation>
    <scope>NUCLEOTIDE SEQUENCE [LARGE SCALE GENOMIC DNA]</scope>
    <source>
        <strain evidence="4 5">DSM 20605</strain>
    </source>
</reference>
<gene>
    <name evidence="4" type="ORF">FD21_GL000022</name>
</gene>
<dbReference type="GO" id="GO:0005737">
    <property type="term" value="C:cytoplasm"/>
    <property type="evidence" value="ECO:0007669"/>
    <property type="project" value="UniProtKB-SubCell"/>
</dbReference>
<dbReference type="Gene3D" id="3.40.50.620">
    <property type="entry name" value="HUPs"/>
    <property type="match status" value="1"/>
</dbReference>
<evidence type="ECO:0000259" key="3">
    <source>
        <dbReference type="Pfam" id="PF00582"/>
    </source>
</evidence>
<evidence type="ECO:0000313" key="4">
    <source>
        <dbReference type="EMBL" id="KRM89729.1"/>
    </source>
</evidence>
<dbReference type="SMR" id="A0A0R2CDA8"/>
<dbReference type="PATRIC" id="fig|1133569.4.peg.22"/>
<dbReference type="STRING" id="1133569.FD21_GL000022"/>
<dbReference type="CDD" id="cd00293">
    <property type="entry name" value="USP-like"/>
    <property type="match status" value="1"/>
</dbReference>
<dbReference type="AlphaFoldDB" id="A0A0R2CDA8"/>
<feature type="domain" description="UspA" evidence="3">
    <location>
        <begin position="8"/>
        <end position="152"/>
    </location>
</feature>
<accession>A0A0R2CDA8</accession>
<evidence type="ECO:0000313" key="5">
    <source>
        <dbReference type="Proteomes" id="UP000051576"/>
    </source>
</evidence>
<protein>
    <recommendedName>
        <fullName evidence="2">Universal stress protein</fullName>
    </recommendedName>
</protein>
<keyword evidence="5" id="KW-1185">Reference proteome</keyword>
<comment type="subcellular location">
    <subcellularLocation>
        <location evidence="2">Cytoplasm</location>
    </subcellularLocation>
</comment>
<keyword evidence="2" id="KW-0963">Cytoplasm</keyword>
<name>A0A0R2CDA8_9LACO</name>
<dbReference type="PRINTS" id="PR01438">
    <property type="entry name" value="UNVRSLSTRESS"/>
</dbReference>
<dbReference type="Pfam" id="PF00582">
    <property type="entry name" value="Usp"/>
    <property type="match status" value="1"/>
</dbReference>
<comment type="similarity">
    <text evidence="1 2">Belongs to the universal stress protein A family.</text>
</comment>
<dbReference type="PANTHER" id="PTHR46268:SF6">
    <property type="entry name" value="UNIVERSAL STRESS PROTEIN UP12"/>
    <property type="match status" value="1"/>
</dbReference>
<dbReference type="PANTHER" id="PTHR46268">
    <property type="entry name" value="STRESS RESPONSE PROTEIN NHAX"/>
    <property type="match status" value="1"/>
</dbReference>
<proteinExistence type="inferred from homology"/>
<evidence type="ECO:0000256" key="2">
    <source>
        <dbReference type="PIRNR" id="PIRNR006276"/>
    </source>
</evidence>
<dbReference type="eggNOG" id="COG0589">
    <property type="taxonomic scope" value="Bacteria"/>
</dbReference>
<dbReference type="PIRSF" id="PIRSF006276">
    <property type="entry name" value="UspA"/>
    <property type="match status" value="1"/>
</dbReference>
<sequence>MSKMTQYYQEILVPVDGSENAEHALKQAVQIAKRNNSRLEILNVIDIRNFTNAFGSMLDMNGDIVYSTFNSVESYLNKLKQAIKQQANFENVRIHARFGSPRVVIANDFLTDYTIDLIVMGKTGSNPVERFLTGSVTDYVTRNAKCDIIIIHK</sequence>
<dbReference type="EMBL" id="AYYX01000001">
    <property type="protein sequence ID" value="KRM89729.1"/>
    <property type="molecule type" value="Genomic_DNA"/>
</dbReference>
<dbReference type="InterPro" id="IPR006016">
    <property type="entry name" value="UspA"/>
</dbReference>
<comment type="caution">
    <text evidence="4">The sequence shown here is derived from an EMBL/GenBank/DDBJ whole genome shotgun (WGS) entry which is preliminary data.</text>
</comment>
<dbReference type="Proteomes" id="UP000051576">
    <property type="component" value="Unassembled WGS sequence"/>
</dbReference>
<dbReference type="SUPFAM" id="SSF52402">
    <property type="entry name" value="Adenine nucleotide alpha hydrolases-like"/>
    <property type="match status" value="1"/>
</dbReference>
<dbReference type="InterPro" id="IPR006015">
    <property type="entry name" value="Universal_stress_UspA"/>
</dbReference>